<dbReference type="GO" id="GO:0005783">
    <property type="term" value="C:endoplasmic reticulum"/>
    <property type="evidence" value="ECO:0007669"/>
    <property type="project" value="TreeGrafter"/>
</dbReference>
<name>A0A1R1PVL2_ZANCU</name>
<sequence>MFEYSTEIKNIPKSWTVVHSDSTDTGGEPVRRFYQSPEELVSTELVLGNNRTLYDLFESAKKEYGDMLLFGRRTLLNIIKEEKKLPGPNNTERIKTFSYNTYSDYKWISQEQVWEQTGYIGRGLADKDRGAGVEEKDVLMIFAPTSQEWMLMAMACVRQNIVIATGYETLGEEMLTYCATTSKSKSIYCRIDWFPKVVNLALKSPNIKSVIYFGDDEYEKHDTELREQIEQSIQKIKDAGLKVISLKELEAIGKDKSGEDPQSLDRRPSPDDLAMIMYTSGSTGVPKGVLMKHKNFCALVGGIQKAYWGLFNKDDVLLGYLPLAHILEFAVEITVLSLGMKVGYGTPRSLVTSSVRNCLGDLQALRPTIMAGVPQVWNGIVKEIKNQLQNKGKLTNYLFEAALSSKWEKFQKNPMCSNNLFERIIFSKARDIVGGQLRLALSGGAPISNEVQKFISCVLFTLVQGYGMTETCGVISIQRPENFVLGTAGVLLPSLEAKLVSVPELGYHSEQGKGELWIRGPSTSIGYLQPSESDSAVDNIGADPIPDTFTEDGWVKTGDICMWAEDGQLKIIDRKKNVVKMENGEYIALEKLESIYSVCKYATAVCINARSDQQQPIAMISIDDKLMSRLAHDVNPNLSPKSISRHEFLVDNNAIDIVQKEMLKIAKQNNLARAETICNVVIDTEEWSVENQKITAAHKLQRRTIENSLKQRLDVLYNKKSS</sequence>
<organism evidence="7 8">
    <name type="scientific">Zancudomyces culisetae</name>
    <name type="common">Gut fungus</name>
    <name type="synonym">Smittium culisetae</name>
    <dbReference type="NCBI Taxonomy" id="1213189"/>
    <lineage>
        <taxon>Eukaryota</taxon>
        <taxon>Fungi</taxon>
        <taxon>Fungi incertae sedis</taxon>
        <taxon>Zoopagomycota</taxon>
        <taxon>Kickxellomycotina</taxon>
        <taxon>Harpellomycetes</taxon>
        <taxon>Harpellales</taxon>
        <taxon>Legeriomycetaceae</taxon>
        <taxon>Zancudomyces</taxon>
    </lineage>
</organism>
<evidence type="ECO:0000256" key="1">
    <source>
        <dbReference type="ARBA" id="ARBA00006432"/>
    </source>
</evidence>
<dbReference type="Pfam" id="PF00501">
    <property type="entry name" value="AMP-binding"/>
    <property type="match status" value="1"/>
</dbReference>
<dbReference type="SUPFAM" id="SSF56801">
    <property type="entry name" value="Acetyl-CoA synthetase-like"/>
    <property type="match status" value="1"/>
</dbReference>
<dbReference type="InterPro" id="IPR042099">
    <property type="entry name" value="ANL_N_sf"/>
</dbReference>
<evidence type="ECO:0000313" key="8">
    <source>
        <dbReference type="Proteomes" id="UP000188320"/>
    </source>
</evidence>
<keyword evidence="3" id="KW-0547">Nucleotide-binding</keyword>
<keyword evidence="2 7" id="KW-0436">Ligase</keyword>
<evidence type="ECO:0000256" key="3">
    <source>
        <dbReference type="ARBA" id="ARBA00022741"/>
    </source>
</evidence>
<accession>A0A1R1PVL2</accession>
<evidence type="ECO:0000256" key="5">
    <source>
        <dbReference type="ARBA" id="ARBA00036813"/>
    </source>
</evidence>
<comment type="caution">
    <text evidence="7">The sequence shown here is derived from an EMBL/GenBank/DDBJ whole genome shotgun (WGS) entry which is preliminary data.</text>
</comment>
<dbReference type="PANTHER" id="PTHR43272">
    <property type="entry name" value="LONG-CHAIN-FATTY-ACID--COA LIGASE"/>
    <property type="match status" value="1"/>
</dbReference>
<dbReference type="GO" id="GO:0004467">
    <property type="term" value="F:long-chain fatty acid-CoA ligase activity"/>
    <property type="evidence" value="ECO:0007669"/>
    <property type="project" value="UniProtKB-EC"/>
</dbReference>
<comment type="catalytic activity">
    <reaction evidence="5">
        <text>a long-chain fatty acid + ATP + CoA = a long-chain fatty acyl-CoA + AMP + diphosphate</text>
        <dbReference type="Rhea" id="RHEA:15421"/>
        <dbReference type="ChEBI" id="CHEBI:30616"/>
        <dbReference type="ChEBI" id="CHEBI:33019"/>
        <dbReference type="ChEBI" id="CHEBI:57287"/>
        <dbReference type="ChEBI" id="CHEBI:57560"/>
        <dbReference type="ChEBI" id="CHEBI:83139"/>
        <dbReference type="ChEBI" id="CHEBI:456215"/>
        <dbReference type="EC" id="6.2.1.3"/>
    </reaction>
</comment>
<dbReference type="InterPro" id="IPR000873">
    <property type="entry name" value="AMP-dep_synth/lig_dom"/>
</dbReference>
<reference evidence="8" key="1">
    <citation type="submission" date="2017-01" db="EMBL/GenBank/DDBJ databases">
        <authorList>
            <person name="Wang Y."/>
            <person name="White M."/>
            <person name="Kvist S."/>
            <person name="Moncalvo J.-M."/>
        </authorList>
    </citation>
    <scope>NUCLEOTIDE SEQUENCE [LARGE SCALE GENOMIC DNA]</scope>
    <source>
        <strain evidence="8">COL-18-3</strain>
    </source>
</reference>
<keyword evidence="4" id="KW-0067">ATP-binding</keyword>
<dbReference type="Proteomes" id="UP000188320">
    <property type="component" value="Unassembled WGS sequence"/>
</dbReference>
<dbReference type="AlphaFoldDB" id="A0A1R1PVL2"/>
<comment type="similarity">
    <text evidence="1">Belongs to the ATP-dependent AMP-binding enzyme family.</text>
</comment>
<dbReference type="InterPro" id="IPR020845">
    <property type="entry name" value="AMP-binding_CS"/>
</dbReference>
<dbReference type="GO" id="GO:0005524">
    <property type="term" value="F:ATP binding"/>
    <property type="evidence" value="ECO:0007669"/>
    <property type="project" value="UniProtKB-KW"/>
</dbReference>
<dbReference type="Gene3D" id="3.40.50.12780">
    <property type="entry name" value="N-terminal domain of ligase-like"/>
    <property type="match status" value="1"/>
</dbReference>
<keyword evidence="8" id="KW-1185">Reference proteome</keyword>
<evidence type="ECO:0000259" key="6">
    <source>
        <dbReference type="Pfam" id="PF00501"/>
    </source>
</evidence>
<evidence type="ECO:0000313" key="7">
    <source>
        <dbReference type="EMBL" id="OMH84922.1"/>
    </source>
</evidence>
<dbReference type="EMBL" id="LSSK01000130">
    <property type="protein sequence ID" value="OMH84922.1"/>
    <property type="molecule type" value="Genomic_DNA"/>
</dbReference>
<dbReference type="PROSITE" id="PS00455">
    <property type="entry name" value="AMP_BINDING"/>
    <property type="match status" value="1"/>
</dbReference>
<evidence type="ECO:0000256" key="4">
    <source>
        <dbReference type="ARBA" id="ARBA00022840"/>
    </source>
</evidence>
<gene>
    <name evidence="7" type="ORF">AX774_g1535</name>
</gene>
<proteinExistence type="inferred from homology"/>
<evidence type="ECO:0000256" key="2">
    <source>
        <dbReference type="ARBA" id="ARBA00022598"/>
    </source>
</evidence>
<dbReference type="GO" id="GO:0016020">
    <property type="term" value="C:membrane"/>
    <property type="evidence" value="ECO:0007669"/>
    <property type="project" value="TreeGrafter"/>
</dbReference>
<feature type="domain" description="AMP-dependent synthetase/ligase" evidence="6">
    <location>
        <begin position="103"/>
        <end position="528"/>
    </location>
</feature>
<dbReference type="PANTHER" id="PTHR43272:SF83">
    <property type="entry name" value="ACYL-COA SYNTHETASE LONG-CHAIN, ISOFORM J"/>
    <property type="match status" value="1"/>
</dbReference>
<dbReference type="OrthoDB" id="1700726at2759"/>
<protein>
    <submittedName>
        <fullName evidence="7">Long-chain-fatty-acid-CoA ligase 1</fullName>
    </submittedName>
</protein>